<accession>A0ABW6GW85</accession>
<dbReference type="EMBL" id="JBHYPX010000113">
    <property type="protein sequence ID" value="MFE1356945.1"/>
    <property type="molecule type" value="Genomic_DNA"/>
</dbReference>
<reference evidence="2 3" key="1">
    <citation type="submission" date="2024-09" db="EMBL/GenBank/DDBJ databases">
        <title>The Natural Products Discovery Center: Release of the First 8490 Sequenced Strains for Exploring Actinobacteria Biosynthetic Diversity.</title>
        <authorList>
            <person name="Kalkreuter E."/>
            <person name="Kautsar S.A."/>
            <person name="Yang D."/>
            <person name="Bader C.D."/>
            <person name="Teijaro C.N."/>
            <person name="Fluegel L."/>
            <person name="Davis C.M."/>
            <person name="Simpson J.R."/>
            <person name="Lauterbach L."/>
            <person name="Steele A.D."/>
            <person name="Gui C."/>
            <person name="Meng S."/>
            <person name="Li G."/>
            <person name="Viehrig K."/>
            <person name="Ye F."/>
            <person name="Su P."/>
            <person name="Kiefer A.F."/>
            <person name="Nichols A."/>
            <person name="Cepeda A.J."/>
            <person name="Yan W."/>
            <person name="Fan B."/>
            <person name="Jiang Y."/>
            <person name="Adhikari A."/>
            <person name="Zheng C.-J."/>
            <person name="Schuster L."/>
            <person name="Cowan T.M."/>
            <person name="Smanski M.J."/>
            <person name="Chevrette M.G."/>
            <person name="De Carvalho L.P.S."/>
            <person name="Shen B."/>
        </authorList>
    </citation>
    <scope>NUCLEOTIDE SEQUENCE [LARGE SCALE GENOMIC DNA]</scope>
    <source>
        <strain evidence="2 3">NPDC058753</strain>
    </source>
</reference>
<keyword evidence="1" id="KW-0732">Signal</keyword>
<feature type="chain" id="PRO_5046480609" evidence="1">
    <location>
        <begin position="31"/>
        <end position="53"/>
    </location>
</feature>
<proteinExistence type="predicted"/>
<name>A0ABW6GW85_9ACTN</name>
<comment type="caution">
    <text evidence="2">The sequence shown here is derived from an EMBL/GenBank/DDBJ whole genome shotgun (WGS) entry which is preliminary data.</text>
</comment>
<evidence type="ECO:0000256" key="1">
    <source>
        <dbReference type="SAM" id="SignalP"/>
    </source>
</evidence>
<keyword evidence="3" id="KW-1185">Reference proteome</keyword>
<evidence type="ECO:0000313" key="3">
    <source>
        <dbReference type="Proteomes" id="UP001599542"/>
    </source>
</evidence>
<protein>
    <submittedName>
        <fullName evidence="2">Uncharacterized protein</fullName>
    </submittedName>
</protein>
<gene>
    <name evidence="2" type="ORF">ACFW6T_33785</name>
</gene>
<dbReference type="RefSeq" id="WP_380331204.1">
    <property type="nucleotide sequence ID" value="NZ_JBHYPW010000077.1"/>
</dbReference>
<feature type="signal peptide" evidence="1">
    <location>
        <begin position="1"/>
        <end position="30"/>
    </location>
</feature>
<dbReference type="Proteomes" id="UP001599542">
    <property type="component" value="Unassembled WGS sequence"/>
</dbReference>
<evidence type="ECO:0000313" key="2">
    <source>
        <dbReference type="EMBL" id="MFE1356945.1"/>
    </source>
</evidence>
<sequence length="53" mass="5011">MSAGLPRAVAVAVAAACAVLTVLTGAGAVAEPTGIASNSNKGALYGMPQPTGR</sequence>
<organism evidence="2 3">
    <name type="scientific">Kitasatospora phosalacinea</name>
    <dbReference type="NCBI Taxonomy" id="2065"/>
    <lineage>
        <taxon>Bacteria</taxon>
        <taxon>Bacillati</taxon>
        <taxon>Actinomycetota</taxon>
        <taxon>Actinomycetes</taxon>
        <taxon>Kitasatosporales</taxon>
        <taxon>Streptomycetaceae</taxon>
        <taxon>Kitasatospora</taxon>
    </lineage>
</organism>